<gene>
    <name evidence="6" type="ORF">CTI12_AA290220</name>
</gene>
<dbReference type="PROSITE" id="PS50600">
    <property type="entry name" value="ULP_PROTEASE"/>
    <property type="match status" value="1"/>
</dbReference>
<keyword evidence="4" id="KW-0788">Thiol protease</keyword>
<reference evidence="6 7" key="1">
    <citation type="journal article" date="2018" name="Mol. Plant">
        <title>The genome of Artemisia annua provides insight into the evolution of Asteraceae family and artemisinin biosynthesis.</title>
        <authorList>
            <person name="Shen Q."/>
            <person name="Zhang L."/>
            <person name="Liao Z."/>
            <person name="Wang S."/>
            <person name="Yan T."/>
            <person name="Shi P."/>
            <person name="Liu M."/>
            <person name="Fu X."/>
            <person name="Pan Q."/>
            <person name="Wang Y."/>
            <person name="Lv Z."/>
            <person name="Lu X."/>
            <person name="Zhang F."/>
            <person name="Jiang W."/>
            <person name="Ma Y."/>
            <person name="Chen M."/>
            <person name="Hao X."/>
            <person name="Li L."/>
            <person name="Tang Y."/>
            <person name="Lv G."/>
            <person name="Zhou Y."/>
            <person name="Sun X."/>
            <person name="Brodelius P.E."/>
            <person name="Rose J.K.C."/>
            <person name="Tang K."/>
        </authorList>
    </citation>
    <scope>NUCLEOTIDE SEQUENCE [LARGE SCALE GENOMIC DNA]</scope>
    <source>
        <strain evidence="7">cv. Huhao1</strain>
        <tissue evidence="6">Leaf</tissue>
    </source>
</reference>
<evidence type="ECO:0000313" key="6">
    <source>
        <dbReference type="EMBL" id="PWA70285.1"/>
    </source>
</evidence>
<proteinExistence type="inferred from homology"/>
<accession>A0A2U1N9V0</accession>
<evidence type="ECO:0000259" key="5">
    <source>
        <dbReference type="PROSITE" id="PS50600"/>
    </source>
</evidence>
<dbReference type="Pfam" id="PF02902">
    <property type="entry name" value="Peptidase_C48"/>
    <property type="match status" value="1"/>
</dbReference>
<dbReference type="OrthoDB" id="1680482at2759"/>
<comment type="similarity">
    <text evidence="1">Belongs to the peptidase C48 family.</text>
</comment>
<keyword evidence="2 6" id="KW-0645">Protease</keyword>
<dbReference type="SUPFAM" id="SSF54001">
    <property type="entry name" value="Cysteine proteinases"/>
    <property type="match status" value="1"/>
</dbReference>
<evidence type="ECO:0000256" key="1">
    <source>
        <dbReference type="ARBA" id="ARBA00005234"/>
    </source>
</evidence>
<dbReference type="GO" id="GO:0005634">
    <property type="term" value="C:nucleus"/>
    <property type="evidence" value="ECO:0007669"/>
    <property type="project" value="TreeGrafter"/>
</dbReference>
<evidence type="ECO:0000256" key="3">
    <source>
        <dbReference type="ARBA" id="ARBA00022801"/>
    </source>
</evidence>
<name>A0A2U1N9V0_ARTAN</name>
<dbReference type="EMBL" id="PKPP01003272">
    <property type="protein sequence ID" value="PWA70285.1"/>
    <property type="molecule type" value="Genomic_DNA"/>
</dbReference>
<dbReference type="GO" id="GO:0016926">
    <property type="term" value="P:protein desumoylation"/>
    <property type="evidence" value="ECO:0007669"/>
    <property type="project" value="TreeGrafter"/>
</dbReference>
<dbReference type="PANTHER" id="PTHR12606">
    <property type="entry name" value="SENTRIN/SUMO-SPECIFIC PROTEASE"/>
    <property type="match status" value="1"/>
</dbReference>
<dbReference type="Proteomes" id="UP000245207">
    <property type="component" value="Unassembled WGS sequence"/>
</dbReference>
<comment type="caution">
    <text evidence="6">The sequence shown here is derived from an EMBL/GenBank/DDBJ whole genome shotgun (WGS) entry which is preliminary data.</text>
</comment>
<evidence type="ECO:0000313" key="7">
    <source>
        <dbReference type="Proteomes" id="UP000245207"/>
    </source>
</evidence>
<evidence type="ECO:0000256" key="2">
    <source>
        <dbReference type="ARBA" id="ARBA00022670"/>
    </source>
</evidence>
<dbReference type="AlphaFoldDB" id="A0A2U1N9V0"/>
<evidence type="ECO:0000256" key="4">
    <source>
        <dbReference type="ARBA" id="ARBA00022807"/>
    </source>
</evidence>
<feature type="domain" description="Ubiquitin-like protease family profile" evidence="5">
    <location>
        <begin position="1"/>
        <end position="111"/>
    </location>
</feature>
<dbReference type="Gene3D" id="3.40.395.10">
    <property type="entry name" value="Adenoviral Proteinase, Chain A"/>
    <property type="match status" value="1"/>
</dbReference>
<dbReference type="InterPro" id="IPR038765">
    <property type="entry name" value="Papain-like_cys_pep_sf"/>
</dbReference>
<dbReference type="GO" id="GO:0006508">
    <property type="term" value="P:proteolysis"/>
    <property type="evidence" value="ECO:0007669"/>
    <property type="project" value="UniProtKB-KW"/>
</dbReference>
<protein>
    <submittedName>
        <fullName evidence="6">Ulp1 protease family, C-terminal catalytic domain-containing protein</fullName>
    </submittedName>
</protein>
<sequence length="145" mass="17194">MPLFYANKEKYPLGWADVERVFIPIIEPETHWSLAVFHIRTGNVTFYDTQGYPQTETRLFYLRMRETLETRLPEVLKAADVIKFMNVEDVPRQGGLFDDCGVWVCILLYRLGNGRLFEFDSPIQTALAYRERLIKFYYKHKIHVP</sequence>
<organism evidence="6 7">
    <name type="scientific">Artemisia annua</name>
    <name type="common">Sweet wormwood</name>
    <dbReference type="NCBI Taxonomy" id="35608"/>
    <lineage>
        <taxon>Eukaryota</taxon>
        <taxon>Viridiplantae</taxon>
        <taxon>Streptophyta</taxon>
        <taxon>Embryophyta</taxon>
        <taxon>Tracheophyta</taxon>
        <taxon>Spermatophyta</taxon>
        <taxon>Magnoliopsida</taxon>
        <taxon>eudicotyledons</taxon>
        <taxon>Gunneridae</taxon>
        <taxon>Pentapetalae</taxon>
        <taxon>asterids</taxon>
        <taxon>campanulids</taxon>
        <taxon>Asterales</taxon>
        <taxon>Asteraceae</taxon>
        <taxon>Asteroideae</taxon>
        <taxon>Anthemideae</taxon>
        <taxon>Artemisiinae</taxon>
        <taxon>Artemisia</taxon>
    </lineage>
</organism>
<dbReference type="GO" id="GO:0016929">
    <property type="term" value="F:deSUMOylase activity"/>
    <property type="evidence" value="ECO:0007669"/>
    <property type="project" value="TreeGrafter"/>
</dbReference>
<dbReference type="InterPro" id="IPR003653">
    <property type="entry name" value="Peptidase_C48_C"/>
</dbReference>
<keyword evidence="3" id="KW-0378">Hydrolase</keyword>
<dbReference type="PANTHER" id="PTHR12606:SF151">
    <property type="entry name" value="UBIQUITIN-LIKE PROTEASE FAMILY PROFILE DOMAIN-CONTAINING PROTEIN"/>
    <property type="match status" value="1"/>
</dbReference>
<keyword evidence="7" id="KW-1185">Reference proteome</keyword>